<keyword evidence="2" id="KW-1185">Reference proteome</keyword>
<dbReference type="EMBL" id="KF483846">
    <property type="protein sequence ID" value="AHC54882.1"/>
    <property type="molecule type" value="Genomic_DNA"/>
</dbReference>
<protein>
    <recommendedName>
        <fullName evidence="3">MORN repeat-containing protein</fullName>
    </recommendedName>
</protein>
<organism evidence="1 2">
    <name type="scientific">Tunisvirus fontaine2</name>
    <dbReference type="NCBI Taxonomy" id="1421067"/>
    <lineage>
        <taxon>Viruses</taxon>
        <taxon>Varidnaviria</taxon>
        <taxon>Bamfordvirae</taxon>
        <taxon>Nucleocytoviricota</taxon>
        <taxon>Megaviricetes</taxon>
        <taxon>Pimascovirales</taxon>
        <taxon>Pimascovirales incertae sedis</taxon>
        <taxon>Marseilleviridae</taxon>
        <taxon>Losannavirus</taxon>
        <taxon>Losannavirus tunisense</taxon>
    </lineage>
</organism>
<sequence>MLKFLDDRETIVLSLVANEMPRPEDYMKKVCKDDGFFFVLPDGTKHGKCFKRIETMEVEYNYNFGKVEGPYTLEDWKFPGRIHGNFLDGKPHGAFVFGGDCRAFYEHGKMVHHKCGGHTCDIMCSRLTSPSQMFWEWEEHKLVVYQIYFIRMKGTVTKKIAYSDLLFVDEETMSEKETVHEKETPDSFLGTFLDPFVHLIPRKRIVAKTYEDESGTYSNKDGWTVPYFLY</sequence>
<evidence type="ECO:0008006" key="3">
    <source>
        <dbReference type="Google" id="ProtNLM"/>
    </source>
</evidence>
<name>V9SGJ1_9VIRU</name>
<proteinExistence type="predicted"/>
<evidence type="ECO:0000313" key="2">
    <source>
        <dbReference type="Proteomes" id="UP000232615"/>
    </source>
</evidence>
<dbReference type="Proteomes" id="UP000232615">
    <property type="component" value="Segment"/>
</dbReference>
<accession>V9SGJ1</accession>
<evidence type="ECO:0000313" key="1">
    <source>
        <dbReference type="EMBL" id="AHC54882.1"/>
    </source>
</evidence>
<gene>
    <name evidence="1" type="ORF">TNS_ORF164</name>
</gene>
<reference evidence="1 2" key="1">
    <citation type="journal article" date="2014" name="Arch. Virol.">
        <title>Complete genome sequence of Tunisvirus, a new member of the proposed family Marseilleviridae.</title>
        <authorList>
            <person name="Aherfi S."/>
            <person name="Boughalmi M."/>
            <person name="Pagnier I."/>
            <person name="Fournous G."/>
            <person name="La Scola B."/>
            <person name="Raoult D."/>
            <person name="Colson P."/>
        </authorList>
    </citation>
    <scope>NUCLEOTIDE SEQUENCE [LARGE SCALE GENOMIC DNA]</scope>
    <source>
        <strain evidence="1 2">U484</strain>
    </source>
</reference>